<dbReference type="OMA" id="YDKEPQQ"/>
<evidence type="ECO:0008006" key="5">
    <source>
        <dbReference type="Google" id="ProtNLM"/>
    </source>
</evidence>
<dbReference type="Proteomes" id="UP000000311">
    <property type="component" value="Unassembled WGS sequence"/>
</dbReference>
<organism evidence="4">
    <name type="scientific">Camponotus floridanus</name>
    <name type="common">Florida carpenter ant</name>
    <dbReference type="NCBI Taxonomy" id="104421"/>
    <lineage>
        <taxon>Eukaryota</taxon>
        <taxon>Metazoa</taxon>
        <taxon>Ecdysozoa</taxon>
        <taxon>Arthropoda</taxon>
        <taxon>Hexapoda</taxon>
        <taxon>Insecta</taxon>
        <taxon>Pterygota</taxon>
        <taxon>Neoptera</taxon>
        <taxon>Endopterygota</taxon>
        <taxon>Hymenoptera</taxon>
        <taxon>Apocrita</taxon>
        <taxon>Aculeata</taxon>
        <taxon>Formicoidea</taxon>
        <taxon>Formicidae</taxon>
        <taxon>Formicinae</taxon>
        <taxon>Camponotus</taxon>
    </lineage>
</organism>
<sequence>MSGSRLGRGRGGRLALYGSAGVVALLLIFFYRAAVSEMTRLQELHEQCAHQQEALAAQLQVIFEYKVRLEKSLAEEKSSNAAVKQELQQRASQERSLRDKDSIEAMRRFDSLQQTYQLLQTEHQDLQDECKKREKQALDETNKLETTLQDLRGRIRQAHEEKEKLKAKYLELQDEKTQLENKYNELMASSGNTDSIIDHLKKKVFQLQHELDDAKKFYRKSTSPDPVPITPRASQSALQKEDSQPIPAPQPQQVSPLQPLYAFRIYRADGKAASSENKMLNENANEKTNNTRLIQKNSNIISTSTKKIDELSGDDFQQKQRNVVERPNTKVVDENLFDEEQRKQVMSPPLNRRDNSTRHGGNQAVLSSQAEQPQLAIKKASTAVPNLAVSDKARAEDDELQALQERNTARDSASSRKMENSTVANNANLVSPSLVDKIAPLPPRPLSKVKLPVGVLPIPEIIEQKVEEQRQEEVQKRDDAVAHNNLQQPPLKFASADNKEEKEPMVEAGNLDPPFAANPPARHVGDLIVERRANDAWLRVKPGVQEIGEELNQQLGRVSGLDDGQANGGDDQYDGGDYDKEPQQKNDIHLAEGEDEGEDEGDMLEYPHNLKQDKRE</sequence>
<feature type="region of interest" description="Disordered" evidence="1">
    <location>
        <begin position="80"/>
        <end position="100"/>
    </location>
</feature>
<feature type="compositionally biased region" description="Basic and acidic residues" evidence="1">
    <location>
        <begin position="407"/>
        <end position="419"/>
    </location>
</feature>
<protein>
    <recommendedName>
        <fullName evidence="5">Golgi integral membrane protein 4</fullName>
    </recommendedName>
</protein>
<feature type="region of interest" description="Disordered" evidence="1">
    <location>
        <begin position="495"/>
        <end position="519"/>
    </location>
</feature>
<proteinExistence type="predicted"/>
<evidence type="ECO:0000313" key="3">
    <source>
        <dbReference type="EMBL" id="EFN66255.1"/>
    </source>
</evidence>
<dbReference type="STRING" id="104421.E2AJT9"/>
<keyword evidence="2" id="KW-1133">Transmembrane helix</keyword>
<dbReference type="InParanoid" id="E2AJT9"/>
<feature type="compositionally biased region" description="Polar residues" evidence="1">
    <location>
        <begin position="80"/>
        <end position="91"/>
    </location>
</feature>
<feature type="region of interest" description="Disordered" evidence="1">
    <location>
        <begin position="405"/>
        <end position="425"/>
    </location>
</feature>
<feature type="region of interest" description="Disordered" evidence="1">
    <location>
        <begin position="554"/>
        <end position="616"/>
    </location>
</feature>
<feature type="region of interest" description="Disordered" evidence="1">
    <location>
        <begin position="334"/>
        <end position="382"/>
    </location>
</feature>
<feature type="compositionally biased region" description="Basic and acidic residues" evidence="1">
    <location>
        <begin position="577"/>
        <end position="592"/>
    </location>
</feature>
<dbReference type="EMBL" id="GL440100">
    <property type="protein sequence ID" value="EFN66255.1"/>
    <property type="molecule type" value="Genomic_DNA"/>
</dbReference>
<gene>
    <name evidence="3" type="ORF">EAG_13734</name>
</gene>
<evidence type="ECO:0000313" key="4">
    <source>
        <dbReference type="Proteomes" id="UP000000311"/>
    </source>
</evidence>
<keyword evidence="2" id="KW-0472">Membrane</keyword>
<feature type="transmembrane region" description="Helical" evidence="2">
    <location>
        <begin position="14"/>
        <end position="34"/>
    </location>
</feature>
<feature type="compositionally biased region" description="Low complexity" evidence="1">
    <location>
        <begin position="561"/>
        <end position="570"/>
    </location>
</feature>
<evidence type="ECO:0000256" key="2">
    <source>
        <dbReference type="SAM" id="Phobius"/>
    </source>
</evidence>
<feature type="region of interest" description="Disordered" evidence="1">
    <location>
        <begin position="217"/>
        <end position="256"/>
    </location>
</feature>
<reference evidence="3 4" key="1">
    <citation type="journal article" date="2010" name="Science">
        <title>Genomic comparison of the ants Camponotus floridanus and Harpegnathos saltator.</title>
        <authorList>
            <person name="Bonasio R."/>
            <person name="Zhang G."/>
            <person name="Ye C."/>
            <person name="Mutti N.S."/>
            <person name="Fang X."/>
            <person name="Qin N."/>
            <person name="Donahue G."/>
            <person name="Yang P."/>
            <person name="Li Q."/>
            <person name="Li C."/>
            <person name="Zhang P."/>
            <person name="Huang Z."/>
            <person name="Berger S.L."/>
            <person name="Reinberg D."/>
            <person name="Wang J."/>
            <person name="Liebig J."/>
        </authorList>
    </citation>
    <scope>NUCLEOTIDE SEQUENCE [LARGE SCALE GENOMIC DNA]</scope>
    <source>
        <strain evidence="4">C129</strain>
    </source>
</reference>
<feature type="compositionally biased region" description="Polar residues" evidence="1">
    <location>
        <begin position="358"/>
        <end position="372"/>
    </location>
</feature>
<dbReference type="AlphaFoldDB" id="E2AJT9"/>
<accession>E2AJT9</accession>
<name>E2AJT9_CAMFO</name>
<evidence type="ECO:0000256" key="1">
    <source>
        <dbReference type="SAM" id="MobiDB-lite"/>
    </source>
</evidence>
<feature type="compositionally biased region" description="Basic and acidic residues" evidence="1">
    <location>
        <begin position="334"/>
        <end position="343"/>
    </location>
</feature>
<dbReference type="OrthoDB" id="6288648at2759"/>
<feature type="compositionally biased region" description="Acidic residues" evidence="1">
    <location>
        <begin position="593"/>
        <end position="603"/>
    </location>
</feature>
<keyword evidence="4" id="KW-1185">Reference proteome</keyword>
<keyword evidence="2" id="KW-0812">Transmembrane</keyword>